<dbReference type="RefSeq" id="XP_024370919.1">
    <property type="nucleotide sequence ID" value="XM_024515151.2"/>
</dbReference>
<dbReference type="EnsemblPlants" id="Pp3c3_11940V3.4">
    <property type="protein sequence ID" value="Pp3c3_11940V3.4"/>
    <property type="gene ID" value="Pp3c3_11940"/>
</dbReference>
<dbReference type="EnsemblPlants" id="Pp3c3_11940V3.2">
    <property type="protein sequence ID" value="Pp3c3_11940V3.2"/>
    <property type="gene ID" value="Pp3c3_11940"/>
</dbReference>
<dbReference type="Gene3D" id="1.20.1000.10">
    <property type="entry name" value="Guanylate-binding protein, C-terminal domain"/>
    <property type="match status" value="1"/>
</dbReference>
<evidence type="ECO:0000256" key="2">
    <source>
        <dbReference type="ARBA" id="ARBA00022801"/>
    </source>
</evidence>
<dbReference type="OMA" id="MHKSETD"/>
<proteinExistence type="inferred from homology"/>
<dbReference type="OrthoDB" id="2135133at2759"/>
<keyword evidence="10" id="KW-1185">Reference proteome</keyword>
<gene>
    <name evidence="9" type="primary">LOC112280097</name>
    <name evidence="8" type="ORF">PHYPA_004314</name>
</gene>
<evidence type="ECO:0000256" key="1">
    <source>
        <dbReference type="ARBA" id="ARBA00022741"/>
    </source>
</evidence>
<keyword evidence="3" id="KW-0342">GTP-binding</keyword>
<dbReference type="Gramene" id="Pp3c3_11940V3.3">
    <property type="protein sequence ID" value="Pp3c3_11940V3.3"/>
    <property type="gene ID" value="Pp3c3_11940"/>
</dbReference>
<dbReference type="Pfam" id="PF02263">
    <property type="entry name" value="GBP"/>
    <property type="match status" value="1"/>
</dbReference>
<keyword evidence="1" id="KW-0547">Nucleotide-binding</keyword>
<dbReference type="Gramene" id="Pp3c3_11940V3.6">
    <property type="protein sequence ID" value="Pp3c3_11940V3.6"/>
    <property type="gene ID" value="Pp3c3_11940"/>
</dbReference>
<dbReference type="Pfam" id="PF02841">
    <property type="entry name" value="GBP_C"/>
    <property type="match status" value="1"/>
</dbReference>
<comment type="similarity">
    <text evidence="4">Belongs to the TRAFAC class dynamin-like GTPase superfamily. GB1/RHD3 GTPase family.</text>
</comment>
<dbReference type="Gramene" id="Pp3c3_11940V3.4">
    <property type="protein sequence ID" value="Pp3c3_11940V3.4"/>
    <property type="gene ID" value="Pp3c3_11940"/>
</dbReference>
<evidence type="ECO:0000259" key="7">
    <source>
        <dbReference type="PROSITE" id="PS51715"/>
    </source>
</evidence>
<dbReference type="Gramene" id="Pp3c3_11940V3.2">
    <property type="protein sequence ID" value="Pp3c3_11940V3.2"/>
    <property type="gene ID" value="Pp3c3_11940"/>
</dbReference>
<dbReference type="KEGG" id="ppp:112280097"/>
<dbReference type="PaxDb" id="3218-PP1S74_251V6.1"/>
<feature type="coiled-coil region" evidence="5">
    <location>
        <begin position="769"/>
        <end position="810"/>
    </location>
</feature>
<dbReference type="EnsemblPlants" id="Pp3c3_11940V3.6">
    <property type="protein sequence ID" value="Pp3c3_11940V3.6"/>
    <property type="gene ID" value="Pp3c3_11940"/>
</dbReference>
<dbReference type="SUPFAM" id="SSF52540">
    <property type="entry name" value="P-loop containing nucleoside triphosphate hydrolases"/>
    <property type="match status" value="1"/>
</dbReference>
<dbReference type="GO" id="GO:0003924">
    <property type="term" value="F:GTPase activity"/>
    <property type="evidence" value="ECO:0000318"/>
    <property type="project" value="GO_Central"/>
</dbReference>
<feature type="region of interest" description="Disordered" evidence="6">
    <location>
        <begin position="813"/>
        <end position="834"/>
    </location>
</feature>
<dbReference type="FunFam" id="1.20.1000.10:FF:000003">
    <property type="entry name" value="Guanylate-binding family protein"/>
    <property type="match status" value="1"/>
</dbReference>
<dbReference type="EnsemblPlants" id="Pp3c3_11940V3.5">
    <property type="protein sequence ID" value="Pp3c3_11940V3.5"/>
    <property type="gene ID" value="Pp3c3_11940"/>
</dbReference>
<dbReference type="InterPro" id="IPR015894">
    <property type="entry name" value="Guanylate-bd_N"/>
</dbReference>
<organism evidence="8">
    <name type="scientific">Physcomitrium patens</name>
    <name type="common">Spreading-leaved earth moss</name>
    <name type="synonym">Physcomitrella patens</name>
    <dbReference type="NCBI Taxonomy" id="3218"/>
    <lineage>
        <taxon>Eukaryota</taxon>
        <taxon>Viridiplantae</taxon>
        <taxon>Streptophyta</taxon>
        <taxon>Embryophyta</taxon>
        <taxon>Bryophyta</taxon>
        <taxon>Bryophytina</taxon>
        <taxon>Bryopsida</taxon>
        <taxon>Funariidae</taxon>
        <taxon>Funariales</taxon>
        <taxon>Funariaceae</taxon>
        <taxon>Physcomitrium</taxon>
    </lineage>
</organism>
<dbReference type="RefSeq" id="XP_024370915.1">
    <property type="nucleotide sequence ID" value="XM_024515147.2"/>
</dbReference>
<dbReference type="InterPro" id="IPR003191">
    <property type="entry name" value="Guanylate-bd/ATL_C"/>
</dbReference>
<name>A0A2K1KU91_PHYPA</name>
<dbReference type="InterPro" id="IPR030386">
    <property type="entry name" value="G_GB1_RHD3_dom"/>
</dbReference>
<dbReference type="Gramene" id="Pp3c3_11940V3.1">
    <property type="protein sequence ID" value="Pp3c3_11940V3.1"/>
    <property type="gene ID" value="Pp3c3_11940"/>
</dbReference>
<dbReference type="SUPFAM" id="SSF48340">
    <property type="entry name" value="Interferon-induced guanylate-binding protein 1 (GBP1), C-terminal domain"/>
    <property type="match status" value="1"/>
</dbReference>
<feature type="region of interest" description="Disordered" evidence="6">
    <location>
        <begin position="27"/>
        <end position="46"/>
    </location>
</feature>
<dbReference type="Gramene" id="Pp3c3_11940V3.5">
    <property type="protein sequence ID" value="Pp3c3_11940V3.5"/>
    <property type="gene ID" value="Pp3c3_11940"/>
</dbReference>
<evidence type="ECO:0000313" key="9">
    <source>
        <dbReference type="EnsemblPlants" id="Pp3c3_11940V3.1"/>
    </source>
</evidence>
<reference evidence="8 10" key="1">
    <citation type="journal article" date="2008" name="Science">
        <title>The Physcomitrella genome reveals evolutionary insights into the conquest of land by plants.</title>
        <authorList>
            <person name="Rensing S."/>
            <person name="Lang D."/>
            <person name="Zimmer A."/>
            <person name="Terry A."/>
            <person name="Salamov A."/>
            <person name="Shapiro H."/>
            <person name="Nishiyama T."/>
            <person name="Perroud P.-F."/>
            <person name="Lindquist E."/>
            <person name="Kamisugi Y."/>
            <person name="Tanahashi T."/>
            <person name="Sakakibara K."/>
            <person name="Fujita T."/>
            <person name="Oishi K."/>
            <person name="Shin-I T."/>
            <person name="Kuroki Y."/>
            <person name="Toyoda A."/>
            <person name="Suzuki Y."/>
            <person name="Hashimoto A."/>
            <person name="Yamaguchi K."/>
            <person name="Sugano A."/>
            <person name="Kohara Y."/>
            <person name="Fujiyama A."/>
            <person name="Anterola A."/>
            <person name="Aoki S."/>
            <person name="Ashton N."/>
            <person name="Barbazuk W.B."/>
            <person name="Barker E."/>
            <person name="Bennetzen J."/>
            <person name="Bezanilla M."/>
            <person name="Blankenship R."/>
            <person name="Cho S.H."/>
            <person name="Dutcher S."/>
            <person name="Estelle M."/>
            <person name="Fawcett J.A."/>
            <person name="Gundlach H."/>
            <person name="Hanada K."/>
            <person name="Heyl A."/>
            <person name="Hicks K.A."/>
            <person name="Hugh J."/>
            <person name="Lohr M."/>
            <person name="Mayer K."/>
            <person name="Melkozernov A."/>
            <person name="Murata T."/>
            <person name="Nelson D."/>
            <person name="Pils B."/>
            <person name="Prigge M."/>
            <person name="Reiss B."/>
            <person name="Renner T."/>
            <person name="Rombauts S."/>
            <person name="Rushton P."/>
            <person name="Sanderfoot A."/>
            <person name="Schween G."/>
            <person name="Shiu S.-H."/>
            <person name="Stueber K."/>
            <person name="Theodoulou F.L."/>
            <person name="Tu H."/>
            <person name="Van de Peer Y."/>
            <person name="Verrier P.J."/>
            <person name="Waters E."/>
            <person name="Wood A."/>
            <person name="Yang L."/>
            <person name="Cove D."/>
            <person name="Cuming A."/>
            <person name="Hasebe M."/>
            <person name="Lucas S."/>
            <person name="Mishler D.B."/>
            <person name="Reski R."/>
            <person name="Grigoriev I."/>
            <person name="Quatrano R.S."/>
            <person name="Boore J.L."/>
        </authorList>
    </citation>
    <scope>NUCLEOTIDE SEQUENCE [LARGE SCALE GENOMIC DNA]</scope>
    <source>
        <strain evidence="9 10">cv. Gransden 2004</strain>
    </source>
</reference>
<evidence type="ECO:0000256" key="4">
    <source>
        <dbReference type="PROSITE-ProRule" id="PRU01052"/>
    </source>
</evidence>
<keyword evidence="5" id="KW-0175">Coiled coil</keyword>
<reference evidence="8 10" key="2">
    <citation type="journal article" date="2018" name="Plant J.">
        <title>The Physcomitrella patens chromosome-scale assembly reveals moss genome structure and evolution.</title>
        <authorList>
            <person name="Lang D."/>
            <person name="Ullrich K.K."/>
            <person name="Murat F."/>
            <person name="Fuchs J."/>
            <person name="Jenkins J."/>
            <person name="Haas F.B."/>
            <person name="Piednoel M."/>
            <person name="Gundlach H."/>
            <person name="Van Bel M."/>
            <person name="Meyberg R."/>
            <person name="Vives C."/>
            <person name="Morata J."/>
            <person name="Symeonidi A."/>
            <person name="Hiss M."/>
            <person name="Muchero W."/>
            <person name="Kamisugi Y."/>
            <person name="Saleh O."/>
            <person name="Blanc G."/>
            <person name="Decker E.L."/>
            <person name="van Gessel N."/>
            <person name="Grimwood J."/>
            <person name="Hayes R.D."/>
            <person name="Graham S.W."/>
            <person name="Gunter L.E."/>
            <person name="McDaniel S.F."/>
            <person name="Hoernstein S.N.W."/>
            <person name="Larsson A."/>
            <person name="Li F.W."/>
            <person name="Perroud P.F."/>
            <person name="Phillips J."/>
            <person name="Ranjan P."/>
            <person name="Rokshar D.S."/>
            <person name="Rothfels C.J."/>
            <person name="Schneider L."/>
            <person name="Shu S."/>
            <person name="Stevenson D.W."/>
            <person name="Thummler F."/>
            <person name="Tillich M."/>
            <person name="Villarreal Aguilar J.C."/>
            <person name="Widiez T."/>
            <person name="Wong G.K."/>
            <person name="Wymore A."/>
            <person name="Zhang Y."/>
            <person name="Zimmer A.D."/>
            <person name="Quatrano R.S."/>
            <person name="Mayer K.F.X."/>
            <person name="Goodstein D."/>
            <person name="Casacuberta J.M."/>
            <person name="Vandepoele K."/>
            <person name="Reski R."/>
            <person name="Cuming A.C."/>
            <person name="Tuskan G.A."/>
            <person name="Maumus F."/>
            <person name="Salse J."/>
            <person name="Schmutz J."/>
            <person name="Rensing S.A."/>
        </authorList>
    </citation>
    <scope>NUCLEOTIDE SEQUENCE [LARGE SCALE GENOMIC DNA]</scope>
    <source>
        <strain evidence="9 10">cv. Gransden 2004</strain>
    </source>
</reference>
<dbReference type="EMBL" id="ABEU02000003">
    <property type="protein sequence ID" value="PNR57320.1"/>
    <property type="molecule type" value="Genomic_DNA"/>
</dbReference>
<keyword evidence="2" id="KW-0378">Hydrolase</keyword>
<dbReference type="FunFam" id="3.40.50.300:FF:004044">
    <property type="entry name" value="Predicted protein"/>
    <property type="match status" value="1"/>
</dbReference>
<evidence type="ECO:0000256" key="6">
    <source>
        <dbReference type="SAM" id="MobiDB-lite"/>
    </source>
</evidence>
<feature type="compositionally biased region" description="Basic and acidic residues" evidence="6">
    <location>
        <begin position="1031"/>
        <end position="1040"/>
    </location>
</feature>
<dbReference type="PANTHER" id="PTHR10751">
    <property type="entry name" value="GUANYLATE BINDING PROTEIN"/>
    <property type="match status" value="1"/>
</dbReference>
<evidence type="ECO:0000313" key="8">
    <source>
        <dbReference type="EMBL" id="PNR57320.1"/>
    </source>
</evidence>
<dbReference type="Proteomes" id="UP000006727">
    <property type="component" value="Chromosome 3"/>
</dbReference>
<dbReference type="RefSeq" id="XP_024370918.1">
    <property type="nucleotide sequence ID" value="XM_024515150.2"/>
</dbReference>
<dbReference type="CDD" id="cd01851">
    <property type="entry name" value="GBP"/>
    <property type="match status" value="1"/>
</dbReference>
<evidence type="ECO:0000313" key="10">
    <source>
        <dbReference type="Proteomes" id="UP000006727"/>
    </source>
</evidence>
<dbReference type="RefSeq" id="XP_073388989.1">
    <property type="nucleotide sequence ID" value="XM_073532888.1"/>
</dbReference>
<dbReference type="AlphaFoldDB" id="A0A2K1KU91"/>
<dbReference type="Gene3D" id="3.40.50.300">
    <property type="entry name" value="P-loop containing nucleotide triphosphate hydrolases"/>
    <property type="match status" value="1"/>
</dbReference>
<dbReference type="FunCoup" id="A0A2K1KU91">
    <property type="interactions" value="1001"/>
</dbReference>
<dbReference type="EnsemblPlants" id="Pp3c3_11940V3.3">
    <property type="protein sequence ID" value="Pp3c3_11940V3.3"/>
    <property type="gene ID" value="Pp3c3_11940"/>
</dbReference>
<feature type="coiled-coil region" evidence="5">
    <location>
        <begin position="518"/>
        <end position="665"/>
    </location>
</feature>
<dbReference type="EnsemblPlants" id="Pp3c3_11940V3.1">
    <property type="protein sequence ID" value="Pp3c3_11940V3.1"/>
    <property type="gene ID" value="Pp3c3_11940"/>
</dbReference>
<reference evidence="9" key="3">
    <citation type="submission" date="2020-12" db="UniProtKB">
        <authorList>
            <consortium name="EnsemblPlants"/>
        </authorList>
    </citation>
    <scope>IDENTIFICATION</scope>
</reference>
<evidence type="ECO:0000256" key="3">
    <source>
        <dbReference type="ARBA" id="ARBA00023134"/>
    </source>
</evidence>
<dbReference type="GO" id="GO:0005525">
    <property type="term" value="F:GTP binding"/>
    <property type="evidence" value="ECO:0000318"/>
    <property type="project" value="GO_Central"/>
</dbReference>
<evidence type="ECO:0000256" key="5">
    <source>
        <dbReference type="SAM" id="Coils"/>
    </source>
</evidence>
<dbReference type="PROSITE" id="PS51715">
    <property type="entry name" value="G_GB1_RHD3"/>
    <property type="match status" value="1"/>
</dbReference>
<dbReference type="InterPro" id="IPR036543">
    <property type="entry name" value="Guanylate-bd_C_sf"/>
</dbReference>
<feature type="coiled-coil region" evidence="5">
    <location>
        <begin position="839"/>
        <end position="908"/>
    </location>
</feature>
<sequence>MLKIFGLGHHTEDKPEANHVIEGMETETSAAVHSPPPPVSSNRRSSVGKWSARPLRLVYCDERGKFRMDPEAVAALQLVKGPVGAVSVCGRARQGKSFILNQLLGQSNGFEVAATQKPCTKGLWMWSAPIKRTAADGSEYNLILLDSEGIDSYDQTGQYSTQIFSLAILLSSMFVYNQMFGIDEAALDNLSLVTEMTKHIRVRASQNTTSADELGRFSPLFVWLLRDFYFDLSDDGHRITPRDYLESALQPVPGSGKAAASKNEIRNSIKALFPERDCFTLVRPLEAEQRLQHLDEIPVNQLRPEFRAGLDKLTKYIFDRAGPKRLGSIILTGPMFAGLTQSFLDAINSGAVPTIANSWQNVEESACRRAYELAIRTYTESFDRSTPPEETLLQEAHDESLQAALNTFNLEAVGGGASRKKYEKELYITVKKQFESCKRKLFLEAELKCLRAVGSLEERLRNACHAPNASFESVVKVIDGMVAEYDVTATGSFKWHKLVKFLQKSLSGPLQDLVKRENGKVIAEYSALQLQIKSMEEEVSFTHKQVDAAQKNAQEWKKRYELSINDYKKASESTATQHAILQKKVITLEERHNTVTSKLEAAKKQAAEWQSKYQHLLNERRIDDEGIAAEMKVLQNRCTTAEARLAAMREQCDAAKEEAVEWRHKHDTIEADTKAAIERATVSKDRAIRQAQLREDALRAEFAAAAAQKDGELKDLQAKFEHGERQISSLLTRLYEQESKCNNQATELSTLKTELRHSHAEFESRVSTTVNLRKDLDKARQDKQHAEQRMAEALKRMEEAERHWKIAEKREKFASEAADKARNDSSATEKEKLESQRLAVERLAAIERLERRCESLEREKDDLTQTLHQLKLSEKEAFSRLTTLENRIEEREKEMEKLLRSSNEQRMKTVEAFEALLDSERKAKMEAAMRAETLSVQLTTVQGDLDALQTQFMSVRNHETALDTKLKSYADVSTVSPGDYTMRTKRRMEDTVVDMEGTEVDKASTQKSKREKFTNSSSREETNEGHNSNEVTRDNHTPLTMEDYHKMTVAKLKEKLTEAGHGEELTQIKGSATKRDIIAVYEKHMLH</sequence>
<feature type="region of interest" description="Disordered" evidence="6">
    <location>
        <begin position="995"/>
        <end position="1040"/>
    </location>
</feature>
<accession>A0A2K1KU91</accession>
<dbReference type="GeneID" id="112280097"/>
<dbReference type="InterPro" id="IPR027417">
    <property type="entry name" value="P-loop_NTPase"/>
</dbReference>
<dbReference type="RefSeq" id="XP_024370916.1">
    <property type="nucleotide sequence ID" value="XM_024515148.2"/>
</dbReference>
<protein>
    <recommendedName>
        <fullName evidence="7">GB1/RHD3-type G domain-containing protein</fullName>
    </recommendedName>
</protein>
<feature type="domain" description="GB1/RHD3-type G" evidence="7">
    <location>
        <begin position="80"/>
        <end position="322"/>
    </location>
</feature>